<name>A0A5B7HKQ3_PORTR</name>
<accession>A0A5B7HKQ3</accession>
<evidence type="ECO:0000313" key="3">
    <source>
        <dbReference type="Proteomes" id="UP000324222"/>
    </source>
</evidence>
<feature type="region of interest" description="Disordered" evidence="1">
    <location>
        <begin position="1"/>
        <end position="28"/>
    </location>
</feature>
<feature type="compositionally biased region" description="Polar residues" evidence="1">
    <location>
        <begin position="1"/>
        <end position="13"/>
    </location>
</feature>
<protein>
    <submittedName>
        <fullName evidence="2">Uncharacterized protein</fullName>
    </submittedName>
</protein>
<reference evidence="2 3" key="1">
    <citation type="submission" date="2019-05" db="EMBL/GenBank/DDBJ databases">
        <title>Another draft genome of Portunus trituberculatus and its Hox gene families provides insights of decapod evolution.</title>
        <authorList>
            <person name="Jeong J.-H."/>
            <person name="Song I."/>
            <person name="Kim S."/>
            <person name="Choi T."/>
            <person name="Kim D."/>
            <person name="Ryu S."/>
            <person name="Kim W."/>
        </authorList>
    </citation>
    <scope>NUCLEOTIDE SEQUENCE [LARGE SCALE GENOMIC DNA]</scope>
    <source>
        <tissue evidence="2">Muscle</tissue>
    </source>
</reference>
<sequence length="71" mass="7850">MGTGNFQTPQTAPSRDKQTQAAPGAWRGSGAAHHYLRLHALHEPRHTQLNEGTNWEHLLIIPPLIHLSGIN</sequence>
<dbReference type="Proteomes" id="UP000324222">
    <property type="component" value="Unassembled WGS sequence"/>
</dbReference>
<proteinExistence type="predicted"/>
<evidence type="ECO:0000313" key="2">
    <source>
        <dbReference type="EMBL" id="MPC69827.1"/>
    </source>
</evidence>
<dbReference type="EMBL" id="VSRR010030076">
    <property type="protein sequence ID" value="MPC69827.1"/>
    <property type="molecule type" value="Genomic_DNA"/>
</dbReference>
<gene>
    <name evidence="2" type="ORF">E2C01_064058</name>
</gene>
<keyword evidence="3" id="KW-1185">Reference proteome</keyword>
<dbReference type="AlphaFoldDB" id="A0A5B7HKQ3"/>
<evidence type="ECO:0000256" key="1">
    <source>
        <dbReference type="SAM" id="MobiDB-lite"/>
    </source>
</evidence>
<organism evidence="2 3">
    <name type="scientific">Portunus trituberculatus</name>
    <name type="common">Swimming crab</name>
    <name type="synonym">Neptunus trituberculatus</name>
    <dbReference type="NCBI Taxonomy" id="210409"/>
    <lineage>
        <taxon>Eukaryota</taxon>
        <taxon>Metazoa</taxon>
        <taxon>Ecdysozoa</taxon>
        <taxon>Arthropoda</taxon>
        <taxon>Crustacea</taxon>
        <taxon>Multicrustacea</taxon>
        <taxon>Malacostraca</taxon>
        <taxon>Eumalacostraca</taxon>
        <taxon>Eucarida</taxon>
        <taxon>Decapoda</taxon>
        <taxon>Pleocyemata</taxon>
        <taxon>Brachyura</taxon>
        <taxon>Eubrachyura</taxon>
        <taxon>Portunoidea</taxon>
        <taxon>Portunidae</taxon>
        <taxon>Portuninae</taxon>
        <taxon>Portunus</taxon>
    </lineage>
</organism>
<comment type="caution">
    <text evidence="2">The sequence shown here is derived from an EMBL/GenBank/DDBJ whole genome shotgun (WGS) entry which is preliminary data.</text>
</comment>